<evidence type="ECO:0000256" key="1">
    <source>
        <dbReference type="SAM" id="MobiDB-lite"/>
    </source>
</evidence>
<feature type="compositionally biased region" description="Low complexity" evidence="1">
    <location>
        <begin position="1"/>
        <end position="20"/>
    </location>
</feature>
<feature type="compositionally biased region" description="Basic residues" evidence="1">
    <location>
        <begin position="200"/>
        <end position="209"/>
    </location>
</feature>
<accession>A0A3A8GIE0</accession>
<name>A0A3A8GIE0_9GAMM</name>
<dbReference type="AlphaFoldDB" id="A0A3A8GIE0"/>
<feature type="region of interest" description="Disordered" evidence="1">
    <location>
        <begin position="1"/>
        <end position="55"/>
    </location>
</feature>
<comment type="caution">
    <text evidence="2">The sequence shown here is derived from an EMBL/GenBank/DDBJ whole genome shotgun (WGS) entry which is preliminary data.</text>
</comment>
<reference evidence="2 3" key="1">
    <citation type="submission" date="2018-09" db="EMBL/GenBank/DDBJ databases">
        <title>The draft genome of Acinetobacter spp. strains.</title>
        <authorList>
            <person name="Qin J."/>
            <person name="Feng Y."/>
            <person name="Zong Z."/>
        </authorList>
    </citation>
    <scope>NUCLEOTIDE SEQUENCE [LARGE SCALE GENOMIC DNA]</scope>
    <source>
        <strain evidence="2 3">WCHAc060002</strain>
    </source>
</reference>
<dbReference type="Proteomes" id="UP000281084">
    <property type="component" value="Unassembled WGS sequence"/>
</dbReference>
<dbReference type="EMBL" id="RAXZ01000002">
    <property type="protein sequence ID" value="RKG55250.1"/>
    <property type="molecule type" value="Genomic_DNA"/>
</dbReference>
<dbReference type="RefSeq" id="WP_120366761.1">
    <property type="nucleotide sequence ID" value="NZ_RAXZ01000002.1"/>
</dbReference>
<sequence>MTEQTTAPATTETQTTEQTQVANPNVTTEAVATDTATTTPMEQTAEKSEPPAVPESADAYEIVIDGFDASAFKSENPDVFAKFHEHGFTNDQAKAAIQLWDDYQQVNMESLQGEWGDDFNLNVNLAKQGIEALGFKASDMDSPTGAIKLAAAIGKYIQEDMPPSNTQQTAGGDIESLMLSEAYSDANHPDHKSVAARVSQHFKKQYPDN</sequence>
<gene>
    <name evidence="2" type="ORF">D7V64_02760</name>
</gene>
<proteinExistence type="predicted"/>
<feature type="region of interest" description="Disordered" evidence="1">
    <location>
        <begin position="182"/>
        <end position="209"/>
    </location>
</feature>
<organism evidence="2 3">
    <name type="scientific">Acinetobacter cumulans</name>
    <dbReference type="NCBI Taxonomy" id="2136182"/>
    <lineage>
        <taxon>Bacteria</taxon>
        <taxon>Pseudomonadati</taxon>
        <taxon>Pseudomonadota</taxon>
        <taxon>Gammaproteobacteria</taxon>
        <taxon>Moraxellales</taxon>
        <taxon>Moraxellaceae</taxon>
        <taxon>Acinetobacter</taxon>
    </lineage>
</organism>
<protein>
    <submittedName>
        <fullName evidence="2">Uncharacterized protein</fullName>
    </submittedName>
</protein>
<evidence type="ECO:0000313" key="3">
    <source>
        <dbReference type="Proteomes" id="UP000281084"/>
    </source>
</evidence>
<evidence type="ECO:0000313" key="2">
    <source>
        <dbReference type="EMBL" id="RKG55250.1"/>
    </source>
</evidence>
<feature type="compositionally biased region" description="Low complexity" evidence="1">
    <location>
        <begin position="27"/>
        <end position="43"/>
    </location>
</feature>